<dbReference type="Pfam" id="PF00072">
    <property type="entry name" value="Response_reg"/>
    <property type="match status" value="1"/>
</dbReference>
<feature type="modified residue" description="4-aspartylphosphate" evidence="1">
    <location>
        <position position="62"/>
    </location>
</feature>
<feature type="domain" description="Response regulatory" evidence="3">
    <location>
        <begin position="12"/>
        <end position="129"/>
    </location>
</feature>
<dbReference type="Proteomes" id="UP000185766">
    <property type="component" value="Unassembled WGS sequence"/>
</dbReference>
<dbReference type="STRING" id="1429083.GCA_001885685_03273"/>
<evidence type="ECO:0000256" key="1">
    <source>
        <dbReference type="PROSITE-ProRule" id="PRU00169"/>
    </source>
</evidence>
<keyword evidence="1" id="KW-0597">Phosphoprotein</keyword>
<feature type="compositionally biased region" description="Acidic residues" evidence="2">
    <location>
        <begin position="143"/>
        <end position="155"/>
    </location>
</feature>
<feature type="compositionally biased region" description="Low complexity" evidence="2">
    <location>
        <begin position="156"/>
        <end position="175"/>
    </location>
</feature>
<dbReference type="PROSITE" id="PS50110">
    <property type="entry name" value="RESPONSE_REGULATORY"/>
    <property type="match status" value="1"/>
</dbReference>
<dbReference type="SUPFAM" id="SSF52172">
    <property type="entry name" value="CheY-like"/>
    <property type="match status" value="1"/>
</dbReference>
<dbReference type="AlphaFoldDB" id="A0A1H7QTS4"/>
<dbReference type="InterPro" id="IPR011006">
    <property type="entry name" value="CheY-like_superfamily"/>
</dbReference>
<proteinExistence type="predicted"/>
<name>A0A1H7QTS4_9GAMM</name>
<reference evidence="4 5" key="1">
    <citation type="submission" date="2016-10" db="EMBL/GenBank/DDBJ databases">
        <authorList>
            <person name="de Groot N.N."/>
        </authorList>
    </citation>
    <scope>NUCLEOTIDE SEQUENCE [LARGE SCALE GENOMIC DNA]</scope>
    <source>
        <strain evidence="4 5">JCM 19513</strain>
    </source>
</reference>
<evidence type="ECO:0000256" key="2">
    <source>
        <dbReference type="SAM" id="MobiDB-lite"/>
    </source>
</evidence>
<feature type="region of interest" description="Disordered" evidence="2">
    <location>
        <begin position="134"/>
        <end position="197"/>
    </location>
</feature>
<dbReference type="Gene3D" id="3.40.50.2300">
    <property type="match status" value="1"/>
</dbReference>
<dbReference type="PANTHER" id="PTHR43228">
    <property type="entry name" value="TWO-COMPONENT RESPONSE REGULATOR"/>
    <property type="match status" value="1"/>
</dbReference>
<evidence type="ECO:0000313" key="4">
    <source>
        <dbReference type="EMBL" id="SEL51124.1"/>
    </source>
</evidence>
<keyword evidence="5" id="KW-1185">Reference proteome</keyword>
<dbReference type="PANTHER" id="PTHR43228:SF1">
    <property type="entry name" value="TWO-COMPONENT RESPONSE REGULATOR ARR22"/>
    <property type="match status" value="1"/>
</dbReference>
<dbReference type="InterPro" id="IPR001789">
    <property type="entry name" value="Sig_transdc_resp-reg_receiver"/>
</dbReference>
<accession>A0A1H7QTS4</accession>
<dbReference type="EMBL" id="FOAS01000013">
    <property type="protein sequence ID" value="SEL51124.1"/>
    <property type="molecule type" value="Genomic_DNA"/>
</dbReference>
<dbReference type="RefSeq" id="WP_074869399.1">
    <property type="nucleotide sequence ID" value="NZ_FOAS01000013.1"/>
</dbReference>
<sequence>MSELTDEMQRKSILLVDDVGSVRSLCKGFLRELGFERIEEAVDGKAAVQYLRHHAVDLVICDWNMPHMNGFELLEAVRQDPNIHDMPFLMITGTSDVERVKQAIAAGVSDYILKPFKPSQLGFKVARALTGSQHQSAARMEAAADEPEEAAEPTEEQPATAASAEQSGQAAQPAAAEEEDLDISADAVAEEQAAGKS</sequence>
<dbReference type="InterPro" id="IPR052048">
    <property type="entry name" value="ST_Response_Regulator"/>
</dbReference>
<protein>
    <submittedName>
        <fullName evidence="4">Response regulator receiver domain-containing protein</fullName>
    </submittedName>
</protein>
<dbReference type="SMART" id="SM00448">
    <property type="entry name" value="REC"/>
    <property type="match status" value="1"/>
</dbReference>
<organism evidence="4 5">
    <name type="scientific">Atopomonas hussainii</name>
    <dbReference type="NCBI Taxonomy" id="1429083"/>
    <lineage>
        <taxon>Bacteria</taxon>
        <taxon>Pseudomonadati</taxon>
        <taxon>Pseudomonadota</taxon>
        <taxon>Gammaproteobacteria</taxon>
        <taxon>Pseudomonadales</taxon>
        <taxon>Pseudomonadaceae</taxon>
        <taxon>Atopomonas</taxon>
    </lineage>
</organism>
<gene>
    <name evidence="4" type="ORF">SAMN05216214_11362</name>
</gene>
<dbReference type="GO" id="GO:0000160">
    <property type="term" value="P:phosphorelay signal transduction system"/>
    <property type="evidence" value="ECO:0007669"/>
    <property type="project" value="InterPro"/>
</dbReference>
<evidence type="ECO:0000259" key="3">
    <source>
        <dbReference type="PROSITE" id="PS50110"/>
    </source>
</evidence>
<evidence type="ECO:0000313" key="5">
    <source>
        <dbReference type="Proteomes" id="UP000185766"/>
    </source>
</evidence>